<sequence length="79" mass="8524">MALHSKYETLVGECGAALSGGQKQIIAIARALLRDPKILLLDKATSALDNESEKTVPEALERVAQSRTKLVIAHRLSTI</sequence>
<dbReference type="EMBL" id="CAJOBG010001103">
    <property type="protein sequence ID" value="CAF3894627.1"/>
    <property type="molecule type" value="Genomic_DNA"/>
</dbReference>
<dbReference type="InterPro" id="IPR027417">
    <property type="entry name" value="P-loop_NTPase"/>
</dbReference>
<evidence type="ECO:0000259" key="1">
    <source>
        <dbReference type="Pfam" id="PF00005"/>
    </source>
</evidence>
<gene>
    <name evidence="2" type="ORF">OVN521_LOCUS9172</name>
    <name evidence="3" type="ORF">UXM345_LOCUS13139</name>
</gene>
<dbReference type="SUPFAM" id="SSF52540">
    <property type="entry name" value="P-loop containing nucleoside triphosphate hydrolases"/>
    <property type="match status" value="1"/>
</dbReference>
<dbReference type="GO" id="GO:0042626">
    <property type="term" value="F:ATPase-coupled transmembrane transporter activity"/>
    <property type="evidence" value="ECO:0007669"/>
    <property type="project" value="TreeGrafter"/>
</dbReference>
<reference evidence="2" key="1">
    <citation type="submission" date="2021-02" db="EMBL/GenBank/DDBJ databases">
        <authorList>
            <person name="Nowell W R."/>
        </authorList>
    </citation>
    <scope>NUCLEOTIDE SEQUENCE</scope>
</reference>
<dbReference type="PANTHER" id="PTHR24222:SF76">
    <property type="entry name" value="MYCOBACTIN IMPORT ATP-BINDING_PERMEASE PROTEIN IRTB"/>
    <property type="match status" value="1"/>
</dbReference>
<dbReference type="Pfam" id="PF00005">
    <property type="entry name" value="ABC_tran"/>
    <property type="match status" value="1"/>
</dbReference>
<protein>
    <recommendedName>
        <fullName evidence="1">ABC transporter domain-containing protein</fullName>
    </recommendedName>
</protein>
<dbReference type="Proteomes" id="UP000663866">
    <property type="component" value="Unassembled WGS sequence"/>
</dbReference>
<organism evidence="2 4">
    <name type="scientific">Rotaria magnacalcarata</name>
    <dbReference type="NCBI Taxonomy" id="392030"/>
    <lineage>
        <taxon>Eukaryota</taxon>
        <taxon>Metazoa</taxon>
        <taxon>Spiralia</taxon>
        <taxon>Gnathifera</taxon>
        <taxon>Rotifera</taxon>
        <taxon>Eurotatoria</taxon>
        <taxon>Bdelloidea</taxon>
        <taxon>Philodinida</taxon>
        <taxon>Philodinidae</taxon>
        <taxon>Rotaria</taxon>
    </lineage>
</organism>
<keyword evidence="4" id="KW-1185">Reference proteome</keyword>
<evidence type="ECO:0000313" key="4">
    <source>
        <dbReference type="Proteomes" id="UP000663866"/>
    </source>
</evidence>
<dbReference type="Proteomes" id="UP000663842">
    <property type="component" value="Unassembled WGS sequence"/>
</dbReference>
<proteinExistence type="predicted"/>
<dbReference type="Gene3D" id="3.40.50.300">
    <property type="entry name" value="P-loop containing nucleotide triphosphate hydrolases"/>
    <property type="match status" value="1"/>
</dbReference>
<dbReference type="GO" id="GO:0005524">
    <property type="term" value="F:ATP binding"/>
    <property type="evidence" value="ECO:0007669"/>
    <property type="project" value="InterPro"/>
</dbReference>
<evidence type="ECO:0000313" key="3">
    <source>
        <dbReference type="EMBL" id="CAF3947498.1"/>
    </source>
</evidence>
<name>A0A819HC64_9BILA</name>
<accession>A0A819HC64</accession>
<dbReference type="GO" id="GO:0016887">
    <property type="term" value="F:ATP hydrolysis activity"/>
    <property type="evidence" value="ECO:0007669"/>
    <property type="project" value="InterPro"/>
</dbReference>
<comment type="caution">
    <text evidence="2">The sequence shown here is derived from an EMBL/GenBank/DDBJ whole genome shotgun (WGS) entry which is preliminary data.</text>
</comment>
<dbReference type="GO" id="GO:0005886">
    <property type="term" value="C:plasma membrane"/>
    <property type="evidence" value="ECO:0007669"/>
    <property type="project" value="TreeGrafter"/>
</dbReference>
<dbReference type="InterPro" id="IPR003439">
    <property type="entry name" value="ABC_transporter-like_ATP-bd"/>
</dbReference>
<dbReference type="PANTHER" id="PTHR24222">
    <property type="entry name" value="ABC TRANSPORTER B FAMILY"/>
    <property type="match status" value="1"/>
</dbReference>
<dbReference type="EMBL" id="CAJOBF010001407">
    <property type="protein sequence ID" value="CAF3947498.1"/>
    <property type="molecule type" value="Genomic_DNA"/>
</dbReference>
<feature type="domain" description="ABC transporter" evidence="1">
    <location>
        <begin position="6"/>
        <end position="46"/>
    </location>
</feature>
<dbReference type="InterPro" id="IPR039421">
    <property type="entry name" value="Type_1_exporter"/>
</dbReference>
<dbReference type="AlphaFoldDB" id="A0A819HC64"/>
<evidence type="ECO:0000313" key="2">
    <source>
        <dbReference type="EMBL" id="CAF3894627.1"/>
    </source>
</evidence>